<evidence type="ECO:0000313" key="2">
    <source>
        <dbReference type="Proteomes" id="UP001482620"/>
    </source>
</evidence>
<dbReference type="EMBL" id="JAHRIQ010107615">
    <property type="protein sequence ID" value="MEQ2256670.1"/>
    <property type="molecule type" value="Genomic_DNA"/>
</dbReference>
<name>A0ABV0VIA5_9TELE</name>
<comment type="caution">
    <text evidence="1">The sequence shown here is derived from an EMBL/GenBank/DDBJ whole genome shotgun (WGS) entry which is preliminary data.</text>
</comment>
<gene>
    <name evidence="1" type="ORF">ILYODFUR_026435</name>
</gene>
<reference evidence="1 2" key="1">
    <citation type="submission" date="2021-06" db="EMBL/GenBank/DDBJ databases">
        <authorList>
            <person name="Palmer J.M."/>
        </authorList>
    </citation>
    <scope>NUCLEOTIDE SEQUENCE [LARGE SCALE GENOMIC DNA]</scope>
    <source>
        <strain evidence="2">if_2019</strain>
        <tissue evidence="1">Muscle</tissue>
    </source>
</reference>
<dbReference type="Proteomes" id="UP001482620">
    <property type="component" value="Unassembled WGS sequence"/>
</dbReference>
<accession>A0ABV0VIA5</accession>
<keyword evidence="2" id="KW-1185">Reference proteome</keyword>
<proteinExistence type="predicted"/>
<protein>
    <submittedName>
        <fullName evidence="1">Uncharacterized protein</fullName>
    </submittedName>
</protein>
<evidence type="ECO:0000313" key="1">
    <source>
        <dbReference type="EMBL" id="MEQ2256670.1"/>
    </source>
</evidence>
<organism evidence="1 2">
    <name type="scientific">Ilyodon furcidens</name>
    <name type="common">goldbreast splitfin</name>
    <dbReference type="NCBI Taxonomy" id="33524"/>
    <lineage>
        <taxon>Eukaryota</taxon>
        <taxon>Metazoa</taxon>
        <taxon>Chordata</taxon>
        <taxon>Craniata</taxon>
        <taxon>Vertebrata</taxon>
        <taxon>Euteleostomi</taxon>
        <taxon>Actinopterygii</taxon>
        <taxon>Neopterygii</taxon>
        <taxon>Teleostei</taxon>
        <taxon>Neoteleostei</taxon>
        <taxon>Acanthomorphata</taxon>
        <taxon>Ovalentaria</taxon>
        <taxon>Atherinomorphae</taxon>
        <taxon>Cyprinodontiformes</taxon>
        <taxon>Goodeidae</taxon>
        <taxon>Ilyodon</taxon>
    </lineage>
</organism>
<sequence>MKNLKVFVIFCGRNLRMRTVMSTMQTCPPWPHRLPRALRTSTSCRSLRCPCRPLSSRHDPVGQSSTHSPFTFQNFNNTTHCPARFDLHFRF</sequence>